<sequence length="273" mass="28913">MSEHHTAEHRPLALVTGASSGIGLELARQFAEHGFDLLVNAEDDRLTAAAGELRASGTEVRAVRADLRRRDEVERLWAAAAEAGRPVDAAALNAGIGRGGAFTETDLDDELALIDLNVTSTVHLAKLLLRDMAARGEGRVLITSSLASTMPGPFQAVYNASKSFLQSFAEAVAEELRDTGVTITSLMPGPTDTDFFRRGDLEDTKLAEQATDDPALVARQGFEALMEGEGKKLAGSLKSRAQGRANAVVPDRLKAAAHRRMAEPGSGDPGKSS</sequence>
<name>A0A1H9FPH2_9ACTN</name>
<evidence type="ECO:0000313" key="4">
    <source>
        <dbReference type="EMBL" id="SEQ39851.1"/>
    </source>
</evidence>
<dbReference type="PANTHER" id="PTHR44196:SF2">
    <property type="entry name" value="SHORT-CHAIN DEHYDROGENASE-RELATED"/>
    <property type="match status" value="1"/>
</dbReference>
<dbReference type="SMART" id="SM00822">
    <property type="entry name" value="PKS_KR"/>
    <property type="match status" value="1"/>
</dbReference>
<keyword evidence="5" id="KW-1185">Reference proteome</keyword>
<dbReference type="InterPro" id="IPR002347">
    <property type="entry name" value="SDR_fam"/>
</dbReference>
<feature type="domain" description="Ketoreductase" evidence="3">
    <location>
        <begin position="11"/>
        <end position="193"/>
    </location>
</feature>
<dbReference type="PROSITE" id="PS00061">
    <property type="entry name" value="ADH_SHORT"/>
    <property type="match status" value="1"/>
</dbReference>
<dbReference type="RefSeq" id="WP_093659785.1">
    <property type="nucleotide sequence ID" value="NZ_FOET01000007.1"/>
</dbReference>
<dbReference type="PANTHER" id="PTHR44196">
    <property type="entry name" value="DEHYDROGENASE/REDUCTASE SDR FAMILY MEMBER 7B"/>
    <property type="match status" value="1"/>
</dbReference>
<dbReference type="SUPFAM" id="SSF51735">
    <property type="entry name" value="NAD(P)-binding Rossmann-fold domains"/>
    <property type="match status" value="1"/>
</dbReference>
<accession>A0A1H9FPH2</accession>
<keyword evidence="2" id="KW-0560">Oxidoreductase</keyword>
<protein>
    <submittedName>
        <fullName evidence="4">Short-chain dehydrogenase</fullName>
    </submittedName>
</protein>
<dbReference type="AlphaFoldDB" id="A0A1H9FPH2"/>
<dbReference type="InterPro" id="IPR036291">
    <property type="entry name" value="NAD(P)-bd_dom_sf"/>
</dbReference>
<evidence type="ECO:0000313" key="5">
    <source>
        <dbReference type="Proteomes" id="UP000199055"/>
    </source>
</evidence>
<evidence type="ECO:0000256" key="1">
    <source>
        <dbReference type="ARBA" id="ARBA00006484"/>
    </source>
</evidence>
<dbReference type="EMBL" id="FOET01000007">
    <property type="protein sequence ID" value="SEQ39851.1"/>
    <property type="molecule type" value="Genomic_DNA"/>
</dbReference>
<dbReference type="STRING" id="403935.SAMN05216481_107120"/>
<comment type="similarity">
    <text evidence="1">Belongs to the short-chain dehydrogenases/reductases (SDR) family.</text>
</comment>
<dbReference type="Proteomes" id="UP000199055">
    <property type="component" value="Unassembled WGS sequence"/>
</dbReference>
<dbReference type="GO" id="GO:0016491">
    <property type="term" value="F:oxidoreductase activity"/>
    <property type="evidence" value="ECO:0007669"/>
    <property type="project" value="UniProtKB-KW"/>
</dbReference>
<dbReference type="PRINTS" id="PR00081">
    <property type="entry name" value="GDHRDH"/>
</dbReference>
<evidence type="ECO:0000259" key="3">
    <source>
        <dbReference type="SMART" id="SM00822"/>
    </source>
</evidence>
<dbReference type="InterPro" id="IPR057326">
    <property type="entry name" value="KR_dom"/>
</dbReference>
<organism evidence="4 5">
    <name type="scientific">Streptomyces radiopugnans</name>
    <dbReference type="NCBI Taxonomy" id="403935"/>
    <lineage>
        <taxon>Bacteria</taxon>
        <taxon>Bacillati</taxon>
        <taxon>Actinomycetota</taxon>
        <taxon>Actinomycetes</taxon>
        <taxon>Kitasatosporales</taxon>
        <taxon>Streptomycetaceae</taxon>
        <taxon>Streptomyces</taxon>
    </lineage>
</organism>
<reference evidence="4 5" key="1">
    <citation type="submission" date="2016-10" db="EMBL/GenBank/DDBJ databases">
        <authorList>
            <person name="de Groot N.N."/>
        </authorList>
    </citation>
    <scope>NUCLEOTIDE SEQUENCE [LARGE SCALE GENOMIC DNA]</scope>
    <source>
        <strain evidence="4 5">CGMCC 4.3519</strain>
    </source>
</reference>
<dbReference type="InterPro" id="IPR020904">
    <property type="entry name" value="Sc_DH/Rdtase_CS"/>
</dbReference>
<gene>
    <name evidence="4" type="ORF">SAMN05216481_107120</name>
</gene>
<dbReference type="Pfam" id="PF00106">
    <property type="entry name" value="adh_short"/>
    <property type="match status" value="1"/>
</dbReference>
<dbReference type="Gene3D" id="3.40.50.720">
    <property type="entry name" value="NAD(P)-binding Rossmann-like Domain"/>
    <property type="match status" value="1"/>
</dbReference>
<proteinExistence type="inferred from homology"/>
<dbReference type="CDD" id="cd05233">
    <property type="entry name" value="SDR_c"/>
    <property type="match status" value="1"/>
</dbReference>
<dbReference type="GO" id="GO:0016020">
    <property type="term" value="C:membrane"/>
    <property type="evidence" value="ECO:0007669"/>
    <property type="project" value="TreeGrafter"/>
</dbReference>
<evidence type="ECO:0000256" key="2">
    <source>
        <dbReference type="ARBA" id="ARBA00023002"/>
    </source>
</evidence>